<evidence type="ECO:0000313" key="2">
    <source>
        <dbReference type="Proteomes" id="UP000230002"/>
    </source>
</evidence>
<evidence type="ECO:0000313" key="1">
    <source>
        <dbReference type="EMBL" id="PIL37587.1"/>
    </source>
</evidence>
<reference evidence="1 2" key="1">
    <citation type="journal article" date="2015" name="Sci. Rep.">
        <title>Chromosome-level genome map provides insights into diverse defense mechanisms in the medicinal fungus Ganoderma sinense.</title>
        <authorList>
            <person name="Zhu Y."/>
            <person name="Xu J."/>
            <person name="Sun C."/>
            <person name="Zhou S."/>
            <person name="Xu H."/>
            <person name="Nelson D.R."/>
            <person name="Qian J."/>
            <person name="Song J."/>
            <person name="Luo H."/>
            <person name="Xiang L."/>
            <person name="Li Y."/>
            <person name="Xu Z."/>
            <person name="Ji A."/>
            <person name="Wang L."/>
            <person name="Lu S."/>
            <person name="Hayward A."/>
            <person name="Sun W."/>
            <person name="Li X."/>
            <person name="Schwartz D.C."/>
            <person name="Wang Y."/>
            <person name="Chen S."/>
        </authorList>
    </citation>
    <scope>NUCLEOTIDE SEQUENCE [LARGE SCALE GENOMIC DNA]</scope>
    <source>
        <strain evidence="1 2">ZZ0214-1</strain>
    </source>
</reference>
<name>A0A2G8SUZ7_9APHY</name>
<dbReference type="OrthoDB" id="2740860at2759"/>
<accession>A0A2G8SUZ7</accession>
<keyword evidence="2" id="KW-1185">Reference proteome</keyword>
<sequence>MGGHWQILNVDRKEKKVSGGRKVKEIFRTDMSALYKSLRIPCLPKDVDRWLAHGPVVVQRKEIARLSAEILDMIFRKILHDPEDYPGYNFIDCVSLALSCKQFLYVGQRHVLRSLVSFHGRAADCRLVCLGESAGPDDQAPSGMLTDAELKEIADPDVPKVLPKGPFHNEEKEYEPVEATRPRCLYSFASAQYKPSDRVLDKLQRPLRNLCVDMHKREKREGPVIDPRLAFDKHMVTVLGCAQYFPCPVYPDGPNALCNMSKGEYVLEDKLVALESLQGKIDLGHALLSRIFYSPGSNVPWAFGGDSEYDDQLAKGPWAGDRFRIAPANGLPELEDGKEWKDVTEEANKLLCHLWSVHDIAGDDYDTDSDVWDGEETVELTGGQQVGNTLSAILEYV</sequence>
<protein>
    <submittedName>
        <fullName evidence="1">Uncharacterized protein</fullName>
    </submittedName>
</protein>
<dbReference type="Proteomes" id="UP000230002">
    <property type="component" value="Unassembled WGS sequence"/>
</dbReference>
<comment type="caution">
    <text evidence="1">The sequence shown here is derived from an EMBL/GenBank/DDBJ whole genome shotgun (WGS) entry which is preliminary data.</text>
</comment>
<dbReference type="AlphaFoldDB" id="A0A2G8SUZ7"/>
<dbReference type="EMBL" id="AYKW01000001">
    <property type="protein sequence ID" value="PIL37587.1"/>
    <property type="molecule type" value="Genomic_DNA"/>
</dbReference>
<gene>
    <name evidence="1" type="ORF">GSI_01281</name>
</gene>
<proteinExistence type="predicted"/>
<organism evidence="1 2">
    <name type="scientific">Ganoderma sinense ZZ0214-1</name>
    <dbReference type="NCBI Taxonomy" id="1077348"/>
    <lineage>
        <taxon>Eukaryota</taxon>
        <taxon>Fungi</taxon>
        <taxon>Dikarya</taxon>
        <taxon>Basidiomycota</taxon>
        <taxon>Agaricomycotina</taxon>
        <taxon>Agaricomycetes</taxon>
        <taxon>Polyporales</taxon>
        <taxon>Polyporaceae</taxon>
        <taxon>Ganoderma</taxon>
    </lineage>
</organism>